<keyword evidence="4" id="KW-1185">Reference proteome</keyword>
<evidence type="ECO:0000313" key="4">
    <source>
        <dbReference type="Proteomes" id="UP001345963"/>
    </source>
</evidence>
<evidence type="ECO:0000256" key="1">
    <source>
        <dbReference type="SAM" id="MobiDB-lite"/>
    </source>
</evidence>
<name>A0ABU7ALI5_9TELE</name>
<feature type="region of interest" description="Disordered" evidence="1">
    <location>
        <begin position="1"/>
        <end position="21"/>
    </location>
</feature>
<keyword evidence="2" id="KW-0472">Membrane</keyword>
<keyword evidence="2" id="KW-0812">Transmembrane</keyword>
<organism evidence="3 4">
    <name type="scientific">Ataeniobius toweri</name>
    <dbReference type="NCBI Taxonomy" id="208326"/>
    <lineage>
        <taxon>Eukaryota</taxon>
        <taxon>Metazoa</taxon>
        <taxon>Chordata</taxon>
        <taxon>Craniata</taxon>
        <taxon>Vertebrata</taxon>
        <taxon>Euteleostomi</taxon>
        <taxon>Actinopterygii</taxon>
        <taxon>Neopterygii</taxon>
        <taxon>Teleostei</taxon>
        <taxon>Neoteleostei</taxon>
        <taxon>Acanthomorphata</taxon>
        <taxon>Ovalentaria</taxon>
        <taxon>Atherinomorphae</taxon>
        <taxon>Cyprinodontiformes</taxon>
        <taxon>Goodeidae</taxon>
        <taxon>Ataeniobius</taxon>
    </lineage>
</organism>
<feature type="compositionally biased region" description="Polar residues" evidence="1">
    <location>
        <begin position="1"/>
        <end position="20"/>
    </location>
</feature>
<keyword evidence="2" id="KW-1133">Transmembrane helix</keyword>
<gene>
    <name evidence="3" type="ORF">ATANTOWER_031802</name>
</gene>
<reference evidence="3 4" key="1">
    <citation type="submission" date="2021-07" db="EMBL/GenBank/DDBJ databases">
        <authorList>
            <person name="Palmer J.M."/>
        </authorList>
    </citation>
    <scope>NUCLEOTIDE SEQUENCE [LARGE SCALE GENOMIC DNA]</scope>
    <source>
        <strain evidence="3 4">AT_MEX2019</strain>
        <tissue evidence="3">Muscle</tissue>
    </source>
</reference>
<protein>
    <submittedName>
        <fullName evidence="3">Uncharacterized protein</fullName>
    </submittedName>
</protein>
<feature type="transmembrane region" description="Helical" evidence="2">
    <location>
        <begin position="34"/>
        <end position="55"/>
    </location>
</feature>
<proteinExistence type="predicted"/>
<dbReference type="EMBL" id="JAHUTI010020577">
    <property type="protein sequence ID" value="MED6238894.1"/>
    <property type="molecule type" value="Genomic_DNA"/>
</dbReference>
<accession>A0ABU7ALI5</accession>
<evidence type="ECO:0000313" key="3">
    <source>
        <dbReference type="EMBL" id="MED6238894.1"/>
    </source>
</evidence>
<evidence type="ECO:0000256" key="2">
    <source>
        <dbReference type="SAM" id="Phobius"/>
    </source>
</evidence>
<dbReference type="Proteomes" id="UP001345963">
    <property type="component" value="Unassembled WGS sequence"/>
</dbReference>
<sequence>MFSDPVQSSVTACTTSSGVSSMPPLSGSHPNTHYFPHSFVCGMLFSSVMIILLLPDLNDLFLNHRFPSSLLNGMLITSSNLTAYFTKISASSFPLMATWAGIQIH</sequence>
<comment type="caution">
    <text evidence="3">The sequence shown here is derived from an EMBL/GenBank/DDBJ whole genome shotgun (WGS) entry which is preliminary data.</text>
</comment>